<dbReference type="EMBL" id="JAENGP010000008">
    <property type="protein sequence ID" value="MBK1781102.1"/>
    <property type="molecule type" value="Genomic_DNA"/>
</dbReference>
<dbReference type="PANTHER" id="PTHR42789:SF1">
    <property type="entry name" value="D-ISOMER SPECIFIC 2-HYDROXYACID DEHYDROGENASE FAMILY PROTEIN (AFU_ORTHOLOGUE AFUA_6G10090)"/>
    <property type="match status" value="1"/>
</dbReference>
<feature type="domain" description="D-isomer specific 2-hydroxyacid dehydrogenase catalytic" evidence="5">
    <location>
        <begin position="41"/>
        <end position="328"/>
    </location>
</feature>
<comment type="caution">
    <text evidence="7">The sequence shown here is derived from an EMBL/GenBank/DDBJ whole genome shotgun (WGS) entry which is preliminary data.</text>
</comment>
<evidence type="ECO:0000256" key="1">
    <source>
        <dbReference type="ARBA" id="ARBA00005854"/>
    </source>
</evidence>
<protein>
    <submittedName>
        <fullName evidence="7">Hydroxyacid dehydrogenase</fullName>
    </submittedName>
</protein>
<reference evidence="7 8" key="1">
    <citation type="submission" date="2020-12" db="EMBL/GenBank/DDBJ databases">
        <authorList>
            <person name="Lu T."/>
            <person name="Wang Q."/>
            <person name="Han X."/>
        </authorList>
    </citation>
    <scope>NUCLEOTIDE SEQUENCE [LARGE SCALE GENOMIC DNA]</scope>
    <source>
        <strain evidence="7 8">WQ 585</strain>
    </source>
</reference>
<dbReference type="RefSeq" id="WP_200235661.1">
    <property type="nucleotide sequence ID" value="NZ_JAENGP010000008.1"/>
</dbReference>
<accession>A0ABS1EB71</accession>
<dbReference type="PROSITE" id="PS00670">
    <property type="entry name" value="D_2_HYDROXYACID_DH_2"/>
    <property type="match status" value="1"/>
</dbReference>
<gene>
    <name evidence="7" type="ORF">JHL22_07725</name>
</gene>
<dbReference type="Pfam" id="PF02826">
    <property type="entry name" value="2-Hacid_dh_C"/>
    <property type="match status" value="1"/>
</dbReference>
<feature type="domain" description="D-isomer specific 2-hydroxyacid dehydrogenase NAD-binding" evidence="6">
    <location>
        <begin position="120"/>
        <end position="296"/>
    </location>
</feature>
<keyword evidence="8" id="KW-1185">Reference proteome</keyword>
<evidence type="ECO:0000313" key="7">
    <source>
        <dbReference type="EMBL" id="MBK1781102.1"/>
    </source>
</evidence>
<dbReference type="InterPro" id="IPR006139">
    <property type="entry name" value="D-isomer_2_OHA_DH_cat_dom"/>
</dbReference>
<evidence type="ECO:0000259" key="5">
    <source>
        <dbReference type="Pfam" id="PF00389"/>
    </source>
</evidence>
<dbReference type="Gene3D" id="3.40.50.720">
    <property type="entry name" value="NAD(P)-binding Rossmann-like Domain"/>
    <property type="match status" value="2"/>
</dbReference>
<keyword evidence="2 4" id="KW-0560">Oxidoreductase</keyword>
<organism evidence="7 8">
    <name type="scientific">Advenella mandrilli</name>
    <dbReference type="NCBI Taxonomy" id="2800330"/>
    <lineage>
        <taxon>Bacteria</taxon>
        <taxon>Pseudomonadati</taxon>
        <taxon>Pseudomonadota</taxon>
        <taxon>Betaproteobacteria</taxon>
        <taxon>Burkholderiales</taxon>
        <taxon>Alcaligenaceae</taxon>
    </lineage>
</organism>
<dbReference type="CDD" id="cd12173">
    <property type="entry name" value="PGDH_4"/>
    <property type="match status" value="1"/>
</dbReference>
<comment type="similarity">
    <text evidence="1 4">Belongs to the D-isomer specific 2-hydroxyacid dehydrogenase family.</text>
</comment>
<proteinExistence type="inferred from homology"/>
<dbReference type="InterPro" id="IPR050857">
    <property type="entry name" value="D-2-hydroxyacid_DH"/>
</dbReference>
<name>A0ABS1EB71_9BURK</name>
<evidence type="ECO:0000256" key="4">
    <source>
        <dbReference type="RuleBase" id="RU003719"/>
    </source>
</evidence>
<dbReference type="InterPro" id="IPR029753">
    <property type="entry name" value="D-isomer_DH_CS"/>
</dbReference>
<evidence type="ECO:0000256" key="3">
    <source>
        <dbReference type="ARBA" id="ARBA00023027"/>
    </source>
</evidence>
<dbReference type="SUPFAM" id="SSF51735">
    <property type="entry name" value="NAD(P)-binding Rossmann-fold domains"/>
    <property type="match status" value="1"/>
</dbReference>
<evidence type="ECO:0000256" key="2">
    <source>
        <dbReference type="ARBA" id="ARBA00023002"/>
    </source>
</evidence>
<dbReference type="Proteomes" id="UP000635316">
    <property type="component" value="Unassembled WGS sequence"/>
</dbReference>
<evidence type="ECO:0000313" key="8">
    <source>
        <dbReference type="Proteomes" id="UP000635316"/>
    </source>
</evidence>
<dbReference type="PANTHER" id="PTHR42789">
    <property type="entry name" value="D-ISOMER SPECIFIC 2-HYDROXYACID DEHYDROGENASE FAMILY PROTEIN (AFU_ORTHOLOGUE AFUA_6G10090)"/>
    <property type="match status" value="1"/>
</dbReference>
<dbReference type="Pfam" id="PF00389">
    <property type="entry name" value="2-Hacid_dh"/>
    <property type="match status" value="1"/>
</dbReference>
<sequence>MDNKRLLITRLNVWYDPAMEQILSAQPGFELRTCVQEGDEELTRQSLRQSHAYQIPSARDEVHDAWVVSKAFLQYCPQLLCVSVNGAGYDTVDVTACTEAGVMVLNQSGANAQSVAEATIALMLDVSRRVSESDRLIRHKRGFSREYLMGKEISGKTVGLIGFGHIGKKVSVLAQAFGMRVLVFDPYVDAATIHQMNGESVNFNELLKSSDFVSLHCPRNASTLNMFDEEVISKMKPGAIFISTARGGIHNEIALFNALESGHLSGAGIDVWNQEPPPLDHPLLSLENVVATFHTAGVTVEARRNMATWAAEQIIAVLQGEKPARCINPEVWPKFRKRYEKILGTRAVQQA</sequence>
<keyword evidence="3" id="KW-0520">NAD</keyword>
<dbReference type="SUPFAM" id="SSF52283">
    <property type="entry name" value="Formate/glycerate dehydrogenase catalytic domain-like"/>
    <property type="match status" value="1"/>
</dbReference>
<dbReference type="InterPro" id="IPR036291">
    <property type="entry name" value="NAD(P)-bd_dom_sf"/>
</dbReference>
<dbReference type="InterPro" id="IPR006140">
    <property type="entry name" value="D-isomer_DH_NAD-bd"/>
</dbReference>
<evidence type="ECO:0000259" key="6">
    <source>
        <dbReference type="Pfam" id="PF02826"/>
    </source>
</evidence>